<evidence type="ECO:0000313" key="2">
    <source>
        <dbReference type="EMBL" id="WGO86351.1"/>
    </source>
</evidence>
<reference evidence="2" key="3">
    <citation type="submission" date="2023-04" db="EMBL/GenBank/DDBJ databases">
        <authorList>
            <person name="Wang Y."/>
        </authorList>
    </citation>
    <scope>NUCLEOTIDE SEQUENCE</scope>
    <source>
        <strain evidence="2">ZW18</strain>
    </source>
</reference>
<dbReference type="EMBL" id="FMXC01000012">
    <property type="protein sequence ID" value="SDA55048.1"/>
    <property type="molecule type" value="Genomic_DNA"/>
</dbReference>
<proteinExistence type="predicted"/>
<reference evidence="2" key="2">
    <citation type="journal article" date="2022" name="Food Funct.">
        <title>Lactobacillus kefiranofaciens ZW18 from Kefir enhances the anti-tumor effect of anti-programmed cell death 1 (PD-1) immunotherapy by modulating the gut microbiota.</title>
        <authorList>
            <person name="Zhao J."/>
            <person name="Wang Y."/>
            <person name="Wang J."/>
            <person name="Lv M."/>
            <person name="Zhou C."/>
            <person name="Jia L."/>
            <person name="Geng W."/>
        </authorList>
    </citation>
    <scope>NUCLEOTIDE SEQUENCE</scope>
    <source>
        <strain evidence="2">ZW18</strain>
    </source>
</reference>
<reference evidence="1 3" key="1">
    <citation type="submission" date="2016-10" db="EMBL/GenBank/DDBJ databases">
        <authorList>
            <person name="Varghese N."/>
            <person name="Submissions S."/>
        </authorList>
    </citation>
    <scope>NUCLEOTIDE SEQUENCE [LARGE SCALE GENOMIC DNA]</scope>
    <source>
        <strain evidence="1 3">ATCC 43761</strain>
    </source>
</reference>
<dbReference type="Proteomes" id="UP000181860">
    <property type="component" value="Unassembled WGS sequence"/>
</dbReference>
<dbReference type="RefSeq" id="WP_025084193.1">
    <property type="nucleotide sequence ID" value="NZ_CP123735.1"/>
</dbReference>
<protein>
    <submittedName>
        <fullName evidence="1 2">Alpha/beta hydrolase</fullName>
    </submittedName>
</protein>
<dbReference type="Pfam" id="PF06028">
    <property type="entry name" value="DUF915"/>
    <property type="match status" value="1"/>
</dbReference>
<dbReference type="PROSITE" id="PS51257">
    <property type="entry name" value="PROKAR_LIPOPROTEIN"/>
    <property type="match status" value="1"/>
</dbReference>
<evidence type="ECO:0000313" key="1">
    <source>
        <dbReference type="EMBL" id="SDA55048.1"/>
    </source>
</evidence>
<dbReference type="GO" id="GO:0016787">
    <property type="term" value="F:hydrolase activity"/>
    <property type="evidence" value="ECO:0007669"/>
    <property type="project" value="UniProtKB-KW"/>
</dbReference>
<dbReference type="EMBL" id="CP123735">
    <property type="protein sequence ID" value="WGO86351.1"/>
    <property type="molecule type" value="Genomic_DNA"/>
</dbReference>
<dbReference type="AlphaFoldDB" id="A0AAX3UFC2"/>
<evidence type="ECO:0000313" key="3">
    <source>
        <dbReference type="Proteomes" id="UP000181860"/>
    </source>
</evidence>
<keyword evidence="3" id="KW-1185">Reference proteome</keyword>
<accession>A0AAX3UFC2</accession>
<organism evidence="2 4">
    <name type="scientific">Lactobacillus kefiranofaciens</name>
    <dbReference type="NCBI Taxonomy" id="267818"/>
    <lineage>
        <taxon>Bacteria</taxon>
        <taxon>Bacillati</taxon>
        <taxon>Bacillota</taxon>
        <taxon>Bacilli</taxon>
        <taxon>Lactobacillales</taxon>
        <taxon>Lactobacillaceae</taxon>
        <taxon>Lactobacillus</taxon>
    </lineage>
</organism>
<dbReference type="Proteomes" id="UP001242513">
    <property type="component" value="Chromosome"/>
</dbReference>
<gene>
    <name evidence="2" type="ORF">QEJ78_02405</name>
    <name evidence="1" type="ORF">SAMN02983011_01285</name>
</gene>
<dbReference type="SUPFAM" id="SSF53474">
    <property type="entry name" value="alpha/beta-Hydrolases"/>
    <property type="match status" value="1"/>
</dbReference>
<keyword evidence="2" id="KW-0378">Hydrolase</keyword>
<name>A0AAX3UFC2_9LACO</name>
<dbReference type="InterPro" id="IPR029058">
    <property type="entry name" value="AB_hydrolase_fold"/>
</dbReference>
<dbReference type="Gene3D" id="3.40.50.1820">
    <property type="entry name" value="alpha/beta hydrolase"/>
    <property type="match status" value="1"/>
</dbReference>
<sequence>MKRKILIPLFVVLAAIIGCGIYLKSSNFNTTADSVSTNKVKKRKLNNKVIPTFFFHGASSSYRAEEHMANAAVKAGAADQIIRANVFKNDKVTLIGKLRKNIKHPIIEVNYANNYSVNPDDVKAALVAVQNKYSYHKVNLVGHSMGNLLIAHYLNENYANKSLPQVQKVVSIAGHYNGWLGEGEEATSALKKNRQPIHEIPSFKTLLGLRKHYPKQIKVLNIYGDLQDGSRSDGSVAVSSAKSYKYLINGRAKSYREVEIKGKQAQHSWLHRNAQVDRLLIKFLWKK</sequence>
<dbReference type="InterPro" id="IPR010315">
    <property type="entry name" value="DUF915_hydro-like"/>
</dbReference>
<evidence type="ECO:0000313" key="4">
    <source>
        <dbReference type="Proteomes" id="UP001242513"/>
    </source>
</evidence>